<dbReference type="Proteomes" id="UP001607303">
    <property type="component" value="Unassembled WGS sequence"/>
</dbReference>
<dbReference type="PROSITE" id="PS51420">
    <property type="entry name" value="RHO"/>
    <property type="match status" value="1"/>
</dbReference>
<dbReference type="InterPro" id="IPR027417">
    <property type="entry name" value="P-loop_NTPase"/>
</dbReference>
<comment type="caution">
    <text evidence="3">The sequence shown here is derived from an EMBL/GenBank/DDBJ whole genome shotgun (WGS) entry which is preliminary data.</text>
</comment>
<organism evidence="3 4">
    <name type="scientific">Vespula maculifrons</name>
    <name type="common">Eastern yellow jacket</name>
    <name type="synonym">Wasp</name>
    <dbReference type="NCBI Taxonomy" id="7453"/>
    <lineage>
        <taxon>Eukaryota</taxon>
        <taxon>Metazoa</taxon>
        <taxon>Ecdysozoa</taxon>
        <taxon>Arthropoda</taxon>
        <taxon>Hexapoda</taxon>
        <taxon>Insecta</taxon>
        <taxon>Pterygota</taxon>
        <taxon>Neoptera</taxon>
        <taxon>Endopterygota</taxon>
        <taxon>Hymenoptera</taxon>
        <taxon>Apocrita</taxon>
        <taxon>Aculeata</taxon>
        <taxon>Vespoidea</taxon>
        <taxon>Vespidae</taxon>
        <taxon>Vespinae</taxon>
        <taxon>Vespula</taxon>
    </lineage>
</organism>
<dbReference type="CDD" id="cd01860">
    <property type="entry name" value="Rab5_related"/>
    <property type="match status" value="1"/>
</dbReference>
<dbReference type="PROSITE" id="PS51421">
    <property type="entry name" value="RAS"/>
    <property type="match status" value="1"/>
</dbReference>
<dbReference type="Gene3D" id="3.40.50.300">
    <property type="entry name" value="P-loop containing nucleotide triphosphate hydrolases"/>
    <property type="match status" value="1"/>
</dbReference>
<dbReference type="InterPro" id="IPR001806">
    <property type="entry name" value="Small_GTPase"/>
</dbReference>
<dbReference type="Pfam" id="PF00071">
    <property type="entry name" value="Ras"/>
    <property type="match status" value="1"/>
</dbReference>
<keyword evidence="4" id="KW-1185">Reference proteome</keyword>
<dbReference type="InterPro" id="IPR005225">
    <property type="entry name" value="Small_GTP-bd"/>
</dbReference>
<dbReference type="SMART" id="SM00175">
    <property type="entry name" value="RAB"/>
    <property type="match status" value="1"/>
</dbReference>
<keyword evidence="2" id="KW-0547">Nucleotide-binding</keyword>
<dbReference type="AlphaFoldDB" id="A0ABD2AMA6"/>
<name>A0ABD2AMA6_VESMC</name>
<dbReference type="EMBL" id="JAYRBN010000116">
    <property type="protein sequence ID" value="KAL2721756.1"/>
    <property type="molecule type" value="Genomic_DNA"/>
</dbReference>
<comment type="similarity">
    <text evidence="1">Belongs to the small GTPase superfamily. Rab family.</text>
</comment>
<dbReference type="SMART" id="SM00174">
    <property type="entry name" value="RHO"/>
    <property type="match status" value="1"/>
</dbReference>
<proteinExistence type="inferred from homology"/>
<dbReference type="SMART" id="SM00176">
    <property type="entry name" value="RAN"/>
    <property type="match status" value="1"/>
</dbReference>
<accession>A0ABD2AMA6</accession>
<dbReference type="PANTHER" id="PTHR47978">
    <property type="match status" value="1"/>
</dbReference>
<dbReference type="PRINTS" id="PR00449">
    <property type="entry name" value="RASTRNSFRMNG"/>
</dbReference>
<dbReference type="SUPFAM" id="SSF52540">
    <property type="entry name" value="P-loop containing nucleoside triphosphate hydrolases"/>
    <property type="match status" value="1"/>
</dbReference>
<dbReference type="SMART" id="SM00173">
    <property type="entry name" value="RAS"/>
    <property type="match status" value="1"/>
</dbReference>
<reference evidence="3 4" key="1">
    <citation type="journal article" date="2024" name="Ann. Entomol. Soc. Am.">
        <title>Genomic analyses of the southern and eastern yellowjacket wasps (Hymenoptera: Vespidae) reveal evolutionary signatures of social life.</title>
        <authorList>
            <person name="Catto M.A."/>
            <person name="Caine P.B."/>
            <person name="Orr S.E."/>
            <person name="Hunt B.G."/>
            <person name="Goodisman M.A.D."/>
        </authorList>
    </citation>
    <scope>NUCLEOTIDE SEQUENCE [LARGE SCALE GENOMIC DNA]</scope>
    <source>
        <strain evidence="3">232</strain>
        <tissue evidence="3">Head and thorax</tissue>
    </source>
</reference>
<dbReference type="FunFam" id="3.40.50.300:FF:000995">
    <property type="entry name" value="RAB5B, member RAS oncogene family"/>
    <property type="match status" value="1"/>
</dbReference>
<dbReference type="GO" id="GO:0000166">
    <property type="term" value="F:nucleotide binding"/>
    <property type="evidence" value="ECO:0007669"/>
    <property type="project" value="UniProtKB-KW"/>
</dbReference>
<dbReference type="NCBIfam" id="TIGR00231">
    <property type="entry name" value="small_GTP"/>
    <property type="match status" value="1"/>
</dbReference>
<evidence type="ECO:0000313" key="4">
    <source>
        <dbReference type="Proteomes" id="UP001607303"/>
    </source>
</evidence>
<gene>
    <name evidence="3" type="ORF">V1477_020576</name>
</gene>
<sequence>MTEIMANRGTAQRPNGSTQGKICQFKLVLLGESAVGKSSLVLRFVKGQFHEYQESTIGVYSNYNLLFASLIIYFAAAFLTQTVCLDDTTVKFEIWDTAGQERYHSLAPMYYRGAQAAIVVYDITNQDTFVRAQTWVKELQRQASPSIVIALAGNKADLTNKRVVEYDEAQAYADENGLLFMETSAKTAMNVNDIFLAIGKLRKNRIKLLSLYILQLKSFRKMSSQEVQVQVGKAVGSLNQKGKKQQPAIAASDYPNLYVLHLILVSI</sequence>
<dbReference type="PROSITE" id="PS51419">
    <property type="entry name" value="RAB"/>
    <property type="match status" value="1"/>
</dbReference>
<protein>
    <submittedName>
        <fullName evidence="3">Ras-related protein Rab-5C</fullName>
    </submittedName>
</protein>
<evidence type="ECO:0000256" key="2">
    <source>
        <dbReference type="ARBA" id="ARBA00022741"/>
    </source>
</evidence>
<evidence type="ECO:0000256" key="1">
    <source>
        <dbReference type="ARBA" id="ARBA00006270"/>
    </source>
</evidence>
<evidence type="ECO:0000313" key="3">
    <source>
        <dbReference type="EMBL" id="KAL2721756.1"/>
    </source>
</evidence>